<dbReference type="PANTHER" id="PTHR36220:SF1">
    <property type="entry name" value="GAMMA TUBULIN COMPLEX COMPONENT C-TERMINAL DOMAIN-CONTAINING PROTEIN"/>
    <property type="match status" value="1"/>
</dbReference>
<dbReference type="EMBL" id="BDIP01001134">
    <property type="protein sequence ID" value="GIQ83665.1"/>
    <property type="molecule type" value="Genomic_DNA"/>
</dbReference>
<gene>
    <name evidence="2" type="ORF">KIPB_005019</name>
</gene>
<keyword evidence="1" id="KW-0472">Membrane</keyword>
<keyword evidence="1" id="KW-0812">Transmembrane</keyword>
<reference evidence="2 3" key="1">
    <citation type="journal article" date="2018" name="PLoS ONE">
        <title>The draft genome of Kipferlia bialata reveals reductive genome evolution in fornicate parasites.</title>
        <authorList>
            <person name="Tanifuji G."/>
            <person name="Takabayashi S."/>
            <person name="Kume K."/>
            <person name="Takagi M."/>
            <person name="Nakayama T."/>
            <person name="Kamikawa R."/>
            <person name="Inagaki Y."/>
            <person name="Hashimoto T."/>
        </authorList>
    </citation>
    <scope>NUCLEOTIDE SEQUENCE [LARGE SCALE GENOMIC DNA]</scope>
    <source>
        <strain evidence="2">NY0173</strain>
    </source>
</reference>
<evidence type="ECO:0000313" key="2">
    <source>
        <dbReference type="EMBL" id="GIQ83665.1"/>
    </source>
</evidence>
<keyword evidence="1" id="KW-1133">Transmembrane helix</keyword>
<proteinExistence type="predicted"/>
<protein>
    <submittedName>
        <fullName evidence="2">Uncharacterized protein</fullName>
    </submittedName>
</protein>
<sequence>IVGSHEWLFISMDRTDTYGPPDILVHKDLVYHSTIPFPQDTYNCATKQEWAEERIGMSVSPSGSVLAVTGTTANCDDPDLPQGMVYLYTYSDTSRTWGLAAQIEAPGTLSDPTYPVFGSSVSMLSDRYIAVGATDVQNRDDIGTVLLYDCGDSLSQTGDVDADTPSCTLSMTVPPPDVCLHPEDQKACHWGGQTLSVDMAPSTPLLSFATLVKTDIEHSVTNGLAAVVVSIDPLAGTSSATILPLPLKEDVGYHGAQIAYVSLSSPYLAAGLYDSETLAMYSLSPAPDTDTDTDTVGGDSTDTDPATYEWTLDQIITGDICTEDSLVPICSGYFGTAVSLSQPDPDTGLPNMGFHVDDCLHEYHFEQVERGCIVQMGVEEGEWALQGAVQSLTTGGIGSGESGLVYTYPDILVTSAFDASEYLGLGLTVAQAPPTLPVRVEPAPSSISLGQTTLEDLRLKFYDSVGNILFFKGSTIEVAISGGDIFDTSILFPTPDFVYQCYRTPPLVFGLDSLGMGAVIEVDIQHYGSIGVQGYVDVNVAPAKLTVDLTSLCGKTDTVDISPLYLDSSLDGVETTFTVSLTNAFGAAIVDARQVLIGTSDTTQVDMLYDTDSATYSARLVTSDGDHLHVTVYNAGSSFKTQEWLRFSSVVVDAYVSPSYCQLYMPTTFCAHMSDAYMRTVGGDLASPSLRWSTDPSSSVPAEWDQAASAYCGALVPETPHPHADSGGLTSGASLSIDVVLNDKVLASYDVAVLEPLQGADIMGVDDGDLFGSGFVAAHSDLLFIADPSRPSVRVYRVNTHNPGVVFYSLLAEAEMWFDVEYYSQYDTYSIAYDPSTSFLAVSRYASYGPVGVFMYRFHEDELLVVGSVEYGLDRDHDSGDFTGLIAMAGGVLVVSNGTGATVLHLNGQGVWEEEQDIVMDLGNYYRYPSLATDGTWIAIGYMDQHSVLVYARDSVTGKWTCTDQVESPFPTSSANHFGNSVAIYGDMLLVTNDSLPDTSDMTGPPLYAFRHKAETASESVSDTTNIGGPGSRWELVATLPGATVDTEYGQSMILRDGTFAYTDTNADMAYVYNIDGSDNSLNLVRSVYLPGGTESEGVSSDDDSVVNILDIAFSGETLYLTGVLTEDASAPTSIATVYSGPASTSVIGGISVKPSVVHCTDTEVEFKVTLLEEDGTVMTQDMSGDVSFVWCDLTPSVTYDPVSYVYSVAYTDTAACTSKAGTGTFSVSINSQSAPGISLSQSGASVPMSVEYDVIASISLLGDSVFYADGDPVVLEVQVIDAQGAVIEDGRTARGGWDYQSFTAVMQYVPSVQAYAYYMGDVAHCFDSVFTLYIAPDRQTTATSDLVPYPVSIMAYTDIYAVGVTPNTVSIGEMAHFTITGYDACNTVVPSDMSMSVEWYPETDPALATPCAFSEGDATYTVDMQIPQEATEERPVLQILTAAESSPVLVAVTVNLGDLASVDISPTKVSACTGDVTFTVTPYNGSGTVMVDTSSQLTVYFEDQPEERYLASVCEDCAPLAYRVTVDDTCGVRDRTLAIAVASQTTPVSTLSVTIVYSAPWWYALLALGAVGVLVVGVMLYRARGRGGYSSLAKEESSM</sequence>
<dbReference type="Proteomes" id="UP000265618">
    <property type="component" value="Unassembled WGS sequence"/>
</dbReference>
<evidence type="ECO:0000313" key="3">
    <source>
        <dbReference type="Proteomes" id="UP000265618"/>
    </source>
</evidence>
<feature type="non-terminal residue" evidence="2">
    <location>
        <position position="1"/>
    </location>
</feature>
<dbReference type="SUPFAM" id="SSF69322">
    <property type="entry name" value="Tricorn protease domain 2"/>
    <property type="match status" value="1"/>
</dbReference>
<name>A0A9K3CWW5_9EUKA</name>
<comment type="caution">
    <text evidence="2">The sequence shown here is derived from an EMBL/GenBank/DDBJ whole genome shotgun (WGS) entry which is preliminary data.</text>
</comment>
<evidence type="ECO:0000256" key="1">
    <source>
        <dbReference type="SAM" id="Phobius"/>
    </source>
</evidence>
<organism evidence="2 3">
    <name type="scientific">Kipferlia bialata</name>
    <dbReference type="NCBI Taxonomy" id="797122"/>
    <lineage>
        <taxon>Eukaryota</taxon>
        <taxon>Metamonada</taxon>
        <taxon>Carpediemonas-like organisms</taxon>
        <taxon>Kipferlia</taxon>
    </lineage>
</organism>
<dbReference type="PANTHER" id="PTHR36220">
    <property type="entry name" value="UNNAMED PRODUCT"/>
    <property type="match status" value="1"/>
</dbReference>
<keyword evidence="3" id="KW-1185">Reference proteome</keyword>
<feature type="transmembrane region" description="Helical" evidence="1">
    <location>
        <begin position="1562"/>
        <end position="1582"/>
    </location>
</feature>
<accession>A0A9K3CWW5</accession>